<feature type="region of interest" description="Disordered" evidence="1">
    <location>
        <begin position="1"/>
        <end position="46"/>
    </location>
</feature>
<dbReference type="Proteomes" id="UP000774326">
    <property type="component" value="Unassembled WGS sequence"/>
</dbReference>
<feature type="non-terminal residue" evidence="2">
    <location>
        <position position="1"/>
    </location>
</feature>
<dbReference type="AlphaFoldDB" id="A0A9P8Q6D9"/>
<evidence type="ECO:0000313" key="3">
    <source>
        <dbReference type="Proteomes" id="UP000774326"/>
    </source>
</evidence>
<sequence length="95" mass="10901">EEDIEPKVEHRMESIEEEAKEEDEAKVEEPIHMEELLPNDDDENDVLLDDEKATPELSRVPTVSPTTLVARDIRVRSRFVDGRIISSDDPLSFGR</sequence>
<evidence type="ECO:0000313" key="2">
    <source>
        <dbReference type="EMBL" id="KAH3683724.1"/>
    </source>
</evidence>
<reference evidence="2" key="1">
    <citation type="journal article" date="2021" name="Open Biol.">
        <title>Shared evolutionary footprints suggest mitochondrial oxidative damage underlies multiple complex I losses in fungi.</title>
        <authorList>
            <person name="Schikora-Tamarit M.A."/>
            <person name="Marcet-Houben M."/>
            <person name="Nosek J."/>
            <person name="Gabaldon T."/>
        </authorList>
    </citation>
    <scope>NUCLEOTIDE SEQUENCE</scope>
    <source>
        <strain evidence="2">CBS2887</strain>
    </source>
</reference>
<evidence type="ECO:0000256" key="1">
    <source>
        <dbReference type="SAM" id="MobiDB-lite"/>
    </source>
</evidence>
<accession>A0A9P8Q6D9</accession>
<keyword evidence="3" id="KW-1185">Reference proteome</keyword>
<dbReference type="OrthoDB" id="2196114at2759"/>
<feature type="compositionally biased region" description="Acidic residues" evidence="1">
    <location>
        <begin position="37"/>
        <end position="46"/>
    </location>
</feature>
<protein>
    <submittedName>
        <fullName evidence="2">Uncharacterized protein</fullName>
    </submittedName>
</protein>
<name>A0A9P8Q6D9_WICPI</name>
<feature type="compositionally biased region" description="Acidic residues" evidence="1">
    <location>
        <begin position="15"/>
        <end position="26"/>
    </location>
</feature>
<feature type="compositionally biased region" description="Basic and acidic residues" evidence="1">
    <location>
        <begin position="1"/>
        <end position="14"/>
    </location>
</feature>
<comment type="caution">
    <text evidence="2">The sequence shown here is derived from an EMBL/GenBank/DDBJ whole genome shotgun (WGS) entry which is preliminary data.</text>
</comment>
<proteinExistence type="predicted"/>
<feature type="non-terminal residue" evidence="2">
    <location>
        <position position="95"/>
    </location>
</feature>
<reference evidence="2" key="2">
    <citation type="submission" date="2021-01" db="EMBL/GenBank/DDBJ databases">
        <authorList>
            <person name="Schikora-Tamarit M.A."/>
        </authorList>
    </citation>
    <scope>NUCLEOTIDE SEQUENCE</scope>
    <source>
        <strain evidence="2">CBS2887</strain>
    </source>
</reference>
<organism evidence="2 3">
    <name type="scientific">Wickerhamomyces pijperi</name>
    <name type="common">Yeast</name>
    <name type="synonym">Pichia pijperi</name>
    <dbReference type="NCBI Taxonomy" id="599730"/>
    <lineage>
        <taxon>Eukaryota</taxon>
        <taxon>Fungi</taxon>
        <taxon>Dikarya</taxon>
        <taxon>Ascomycota</taxon>
        <taxon>Saccharomycotina</taxon>
        <taxon>Saccharomycetes</taxon>
        <taxon>Phaffomycetales</taxon>
        <taxon>Wickerhamomycetaceae</taxon>
        <taxon>Wickerhamomyces</taxon>
    </lineage>
</organism>
<gene>
    <name evidence="2" type="ORF">WICPIJ_005304</name>
</gene>
<dbReference type="EMBL" id="JAEUBG010002979">
    <property type="protein sequence ID" value="KAH3683724.1"/>
    <property type="molecule type" value="Genomic_DNA"/>
</dbReference>